<dbReference type="Proteomes" id="UP000199136">
    <property type="component" value="Unassembled WGS sequence"/>
</dbReference>
<dbReference type="AlphaFoldDB" id="A0A1I5UKA1"/>
<dbReference type="Gene3D" id="3.10.20.90">
    <property type="entry name" value="Phosphatidylinositol 3-kinase Catalytic Subunit, Chain A, domain 1"/>
    <property type="match status" value="1"/>
</dbReference>
<dbReference type="Pfam" id="PF08817">
    <property type="entry name" value="YukD"/>
    <property type="match status" value="1"/>
</dbReference>
<dbReference type="InterPro" id="IPR000626">
    <property type="entry name" value="Ubiquitin-like_dom"/>
</dbReference>
<dbReference type="OrthoDB" id="2456043at2"/>
<evidence type="ECO:0000259" key="1">
    <source>
        <dbReference type="PROSITE" id="PS50053"/>
    </source>
</evidence>
<dbReference type="SUPFAM" id="SSF54236">
    <property type="entry name" value="Ubiquitin-like"/>
    <property type="match status" value="1"/>
</dbReference>
<dbReference type="STRING" id="82801.SAMN04488506_0010"/>
<feature type="domain" description="Ubiquitin-like" evidence="1">
    <location>
        <begin position="9"/>
        <end position="80"/>
    </location>
</feature>
<accession>A0A1I5UKA1</accession>
<keyword evidence="3" id="KW-1185">Reference proteome</keyword>
<dbReference type="PROSITE" id="PS50053">
    <property type="entry name" value="UBIQUITIN_2"/>
    <property type="match status" value="1"/>
</dbReference>
<dbReference type="InterPro" id="IPR029071">
    <property type="entry name" value="Ubiquitin-like_domsf"/>
</dbReference>
<evidence type="ECO:0000313" key="3">
    <source>
        <dbReference type="Proteomes" id="UP000199136"/>
    </source>
</evidence>
<sequence length="80" mass="9124">MRDNDHINVTLVLKNGNHVDLRIPIYITAATLVNQLRSIFHLEENEGMKQIKVSSKGLILAENQLLYHYPVTDGDIIEII</sequence>
<dbReference type="EMBL" id="FOXW01000001">
    <property type="protein sequence ID" value="SFP95046.1"/>
    <property type="molecule type" value="Genomic_DNA"/>
</dbReference>
<evidence type="ECO:0000313" key="2">
    <source>
        <dbReference type="EMBL" id="SFP95046.1"/>
    </source>
</evidence>
<protein>
    <submittedName>
        <fullName evidence="2">Uncharacterized ubiquitin-like protein YukD</fullName>
    </submittedName>
</protein>
<gene>
    <name evidence="2" type="ORF">SAMN04488506_0010</name>
</gene>
<organism evidence="2 3">
    <name type="scientific">Desemzia incerta</name>
    <dbReference type="NCBI Taxonomy" id="82801"/>
    <lineage>
        <taxon>Bacteria</taxon>
        <taxon>Bacillati</taxon>
        <taxon>Bacillota</taxon>
        <taxon>Bacilli</taxon>
        <taxon>Lactobacillales</taxon>
        <taxon>Carnobacteriaceae</taxon>
        <taxon>Desemzia</taxon>
    </lineage>
</organism>
<proteinExistence type="predicted"/>
<reference evidence="2 3" key="1">
    <citation type="submission" date="2016-10" db="EMBL/GenBank/DDBJ databases">
        <authorList>
            <person name="de Groot N.N."/>
        </authorList>
    </citation>
    <scope>NUCLEOTIDE SEQUENCE [LARGE SCALE GENOMIC DNA]</scope>
    <source>
        <strain evidence="2 3">DSM 20581</strain>
    </source>
</reference>
<dbReference type="InterPro" id="IPR024962">
    <property type="entry name" value="YukD-like"/>
</dbReference>
<dbReference type="RefSeq" id="WP_092478942.1">
    <property type="nucleotide sequence ID" value="NZ_FOXW01000001.1"/>
</dbReference>
<name>A0A1I5UKA1_9LACT</name>